<evidence type="ECO:0000313" key="4">
    <source>
        <dbReference type="EMBL" id="GJM64333.1"/>
    </source>
</evidence>
<evidence type="ECO:0008006" key="6">
    <source>
        <dbReference type="Google" id="ProtNLM"/>
    </source>
</evidence>
<name>A0AAN5APY9_9BACT</name>
<evidence type="ECO:0000259" key="2">
    <source>
        <dbReference type="Pfam" id="PF13004"/>
    </source>
</evidence>
<accession>A0AAN5APY9</accession>
<dbReference type="Gene3D" id="2.60.40.10">
    <property type="entry name" value="Immunoglobulins"/>
    <property type="match status" value="2"/>
</dbReference>
<feature type="signal peptide" evidence="1">
    <location>
        <begin position="1"/>
        <end position="21"/>
    </location>
</feature>
<dbReference type="NCBIfam" id="TIGR04183">
    <property type="entry name" value="Por_Secre_tail"/>
    <property type="match status" value="1"/>
</dbReference>
<dbReference type="Pfam" id="PF13004">
    <property type="entry name" value="BACON"/>
    <property type="match status" value="2"/>
</dbReference>
<proteinExistence type="predicted"/>
<evidence type="ECO:0000259" key="3">
    <source>
        <dbReference type="Pfam" id="PF18962"/>
    </source>
</evidence>
<sequence>MKTKHYLLLLFLMNLSSLTWGQSLAQWDFAGTNTPSSSPPDYQASGVNVSDFTAGNGIVPLSYNGGNAFTAKEQLASSLTEAISQEEYFTFTLTPANGQTISISDLQIRPVSQNTSRTFAILSSHSGFDASSVLGSFNIQVNVEASLQSIPISNHNQLAEAVEFRIYVYGGTNKYEAVGLGAGDGDDLIVNGQVDTGSSPFLTVSSSNLDFPAAGGSQNVSISSNINWQASTAESWITLNPASGSNNGNISISVASNDAEARSGSVTVSGEGISRTINISQDAGVTNPPASGELASWEFTGTNGAGSVDPKTSMAGLSVTATSFGQGLTALKYGDGHGLTAKDQTASNLTDAINGSEYITFSISPESGNDVSITKVDFRPVSQNVSRTFTLMSSVNGFSTSNTLGATTVQANQDASMVSIELTNHVQLTSSVEFRIYISGGTDKYESCGLGRGTGDDLIVYGSMNGDVPPPPSKELSVSPSSLSYGQNGGSASFNISSNVAWTISASQSWITLDKTSGANNSTITVTTAANGSDSRNATITINGEGLTATVNISQAGEVPPVSGDWPKVGVGLNGVNYYQPYCPFNDAVKAALWWYVGSWDENGCPKTANGQQPEGWIGVDNGRTWKDGIYTLTWEGSGDVSIFADATLISEDLSGTVKKRRYQMEMTNGDKHAIKFRVNSFPATKIHIYLPGQEDNPSLWNPEYTEYMKPFVGGVLRMMDLGHTNHSKVKKWSDRTPRDWASYSSALKNSTAAPYVISASYEAMIELANEMNTDMWVCIPHEADDDFVRKLATLIKTGYDGSKKTTEPLKSNLRVWIEYSNEVWNWGFSQSHYVNNNTSIPGNNFHQRLGNISKMKTNVFRDAFGDPERVVRIIGTQTGYGDAWVTKQILEVATPHVDFDAIAVTTYFAHGIEQWMHDNWNQVKDNKQMVLNELAKRLGSGPFTDNEFHSYSKKVGDNLKAAREAGIPIVAYEGNSHLITSRDIYNGDTKLGKWFDVRPESVDYIHDLERMPAFAALYEQWIERYEQSGLVTNVPFVMLAGWSKWGQWGHVEYVGQPIDEAPKFKMLLDHYNLPYPDVSNLRTLSFEDAAGADPNTDDYQILAYPNPVSDHLQVIAPDASQLDYQLINVKGEVVKKAIIAGEKTSIMVNDLVPGLYILKVNQYSSRIIIK</sequence>
<dbReference type="AlphaFoldDB" id="A0AAN5APY9"/>
<gene>
    <name evidence="4" type="ORF">PEDI_48850</name>
</gene>
<comment type="caution">
    <text evidence="4">The sequence shown here is derived from an EMBL/GenBank/DDBJ whole genome shotgun (WGS) entry which is preliminary data.</text>
</comment>
<keyword evidence="1" id="KW-0732">Signal</keyword>
<dbReference type="InterPro" id="IPR024361">
    <property type="entry name" value="BACON"/>
</dbReference>
<evidence type="ECO:0000313" key="5">
    <source>
        <dbReference type="Proteomes" id="UP001310022"/>
    </source>
</evidence>
<dbReference type="InterPro" id="IPR026444">
    <property type="entry name" value="Secre_tail"/>
</dbReference>
<dbReference type="CDD" id="cd14948">
    <property type="entry name" value="BACON"/>
    <property type="match status" value="2"/>
</dbReference>
<feature type="domain" description="BACON" evidence="2">
    <location>
        <begin position="501"/>
        <end position="556"/>
    </location>
</feature>
<organism evidence="4 5">
    <name type="scientific">Persicobacter diffluens</name>
    <dbReference type="NCBI Taxonomy" id="981"/>
    <lineage>
        <taxon>Bacteria</taxon>
        <taxon>Pseudomonadati</taxon>
        <taxon>Bacteroidota</taxon>
        <taxon>Cytophagia</taxon>
        <taxon>Cytophagales</taxon>
        <taxon>Persicobacteraceae</taxon>
        <taxon>Persicobacter</taxon>
    </lineage>
</organism>
<dbReference type="Proteomes" id="UP001310022">
    <property type="component" value="Unassembled WGS sequence"/>
</dbReference>
<protein>
    <recommendedName>
        <fullName evidence="6">Secreted protein (Por secretion system target)</fullName>
    </recommendedName>
</protein>
<feature type="chain" id="PRO_5042825598" description="Secreted protein (Por secretion system target)" evidence="1">
    <location>
        <begin position="22"/>
        <end position="1171"/>
    </location>
</feature>
<dbReference type="RefSeq" id="WP_338239401.1">
    <property type="nucleotide sequence ID" value="NZ_BQKE01000005.1"/>
</dbReference>
<feature type="domain" description="Secretion system C-terminal sorting" evidence="3">
    <location>
        <begin position="1105"/>
        <end position="1168"/>
    </location>
</feature>
<evidence type="ECO:0000256" key="1">
    <source>
        <dbReference type="SAM" id="SignalP"/>
    </source>
</evidence>
<feature type="domain" description="BACON" evidence="2">
    <location>
        <begin position="228"/>
        <end position="282"/>
    </location>
</feature>
<dbReference type="EMBL" id="BQKE01000005">
    <property type="protein sequence ID" value="GJM64333.1"/>
    <property type="molecule type" value="Genomic_DNA"/>
</dbReference>
<dbReference type="InterPro" id="IPR013783">
    <property type="entry name" value="Ig-like_fold"/>
</dbReference>
<dbReference type="Pfam" id="PF18962">
    <property type="entry name" value="Por_Secre_tail"/>
    <property type="match status" value="1"/>
</dbReference>
<reference evidence="4 5" key="1">
    <citation type="submission" date="2021-12" db="EMBL/GenBank/DDBJ databases">
        <title>Genome sequencing of bacteria with rrn-lacking chromosome and rrn-plasmid.</title>
        <authorList>
            <person name="Anda M."/>
            <person name="Iwasaki W."/>
        </authorList>
    </citation>
    <scope>NUCLEOTIDE SEQUENCE [LARGE SCALE GENOMIC DNA]</scope>
    <source>
        <strain evidence="4 5">NBRC 15940</strain>
    </source>
</reference>
<keyword evidence="5" id="KW-1185">Reference proteome</keyword>